<evidence type="ECO:0000256" key="2">
    <source>
        <dbReference type="ARBA" id="ARBA00022840"/>
    </source>
</evidence>
<reference evidence="6 8" key="1">
    <citation type="journal article" date="2016" name="Genome Announc.">
        <title>Complete Genome Sequences of Aerococcus christensenii CCUG 28831T, Aerococcus sanguinicola CCUG 43001T, Aerococcus urinae CCUG 36881T, Aerococcus urinaeequi CCUG 28094T, Aerococcus urinaehominis CCUG 42038 BT, and Aerococcus viridans CCUG 4311T.</title>
        <authorList>
            <person name="Carkaci D."/>
            <person name="Dargis R."/>
            <person name="Nielsen X.C."/>
            <person name="Skovgaard O."/>
            <person name="Fuursted K."/>
            <person name="Christensen J.J."/>
        </authorList>
    </citation>
    <scope>NUCLEOTIDE SEQUENCE [LARGE SCALE GENOMIC DNA]</scope>
    <source>
        <strain evidence="6 8">CCUG43001</strain>
    </source>
</reference>
<feature type="compositionally biased region" description="Basic and acidic residues" evidence="4">
    <location>
        <begin position="764"/>
        <end position="794"/>
    </location>
</feature>
<dbReference type="HAMAP" id="MF_01488">
    <property type="entry name" value="RecD2"/>
    <property type="match status" value="1"/>
</dbReference>
<dbReference type="InterPro" id="IPR010994">
    <property type="entry name" value="RuvA_2-like"/>
</dbReference>
<evidence type="ECO:0000313" key="6">
    <source>
        <dbReference type="EMBL" id="AMB93401.1"/>
    </source>
</evidence>
<keyword evidence="8" id="KW-1185">Reference proteome</keyword>
<dbReference type="PANTHER" id="PTHR43788">
    <property type="entry name" value="DNA2/NAM7 HELICASE FAMILY MEMBER"/>
    <property type="match status" value="1"/>
</dbReference>
<evidence type="ECO:0000313" key="8">
    <source>
        <dbReference type="Proteomes" id="UP000069912"/>
    </source>
</evidence>
<keyword evidence="3" id="KW-0238">DNA-binding</keyword>
<proteinExistence type="inferred from homology"/>
<name>A0A120I903_9LACT</name>
<dbReference type="GO" id="GO:0043139">
    <property type="term" value="F:5'-3' DNA helicase activity"/>
    <property type="evidence" value="ECO:0007669"/>
    <property type="project" value="UniProtKB-UniRule"/>
</dbReference>
<gene>
    <name evidence="3" type="primary">recD2</name>
    <name evidence="6" type="ORF">AWM72_00765</name>
    <name evidence="7" type="ORF">CYJ28_00080</name>
</gene>
<dbReference type="OrthoDB" id="9803432at2"/>
<evidence type="ECO:0000256" key="3">
    <source>
        <dbReference type="HAMAP-Rule" id="MF_01488"/>
    </source>
</evidence>
<evidence type="ECO:0000313" key="9">
    <source>
        <dbReference type="Proteomes" id="UP000234239"/>
    </source>
</evidence>
<reference evidence="8" key="2">
    <citation type="submission" date="2016-01" db="EMBL/GenBank/DDBJ databases">
        <title>Six Aerococcus type strain genome sequencing and assembly using PacBio and Illumina Hiseq.</title>
        <authorList>
            <person name="Carkaci D."/>
            <person name="Dargis R."/>
            <person name="Nielsen X.C."/>
            <person name="Skovgaard O."/>
            <person name="Fuursted K."/>
            <person name="Christensen J.J."/>
        </authorList>
    </citation>
    <scope>NUCLEOTIDE SEQUENCE [LARGE SCALE GENOMIC DNA]</scope>
    <source>
        <strain evidence="8">CCUG43001</strain>
    </source>
</reference>
<dbReference type="EMBL" id="PKGY01000001">
    <property type="protein sequence ID" value="PKZ22990.1"/>
    <property type="molecule type" value="Genomic_DNA"/>
</dbReference>
<dbReference type="Pfam" id="PF13538">
    <property type="entry name" value="UvrD_C_2"/>
    <property type="match status" value="1"/>
</dbReference>
<dbReference type="GO" id="GO:0017116">
    <property type="term" value="F:single-stranded DNA helicase activity"/>
    <property type="evidence" value="ECO:0007669"/>
    <property type="project" value="TreeGrafter"/>
</dbReference>
<dbReference type="GO" id="GO:0016787">
    <property type="term" value="F:hydrolase activity"/>
    <property type="evidence" value="ECO:0007669"/>
    <property type="project" value="UniProtKB-KW"/>
</dbReference>
<dbReference type="CDD" id="cd17933">
    <property type="entry name" value="DEXSc_RecD-like"/>
    <property type="match status" value="1"/>
</dbReference>
<dbReference type="InterPro" id="IPR041451">
    <property type="entry name" value="RecD2_SH13"/>
</dbReference>
<protein>
    <recommendedName>
        <fullName evidence="3">ATP-dependent RecD2 DNA helicase</fullName>
        <ecNumber evidence="3">5.6.2.3</ecNumber>
    </recommendedName>
    <alternativeName>
        <fullName evidence="3">DNA 5'-3' helicase subunit RecD2</fullName>
    </alternativeName>
</protein>
<comment type="catalytic activity">
    <reaction evidence="3">
        <text>ATP + H2O = ADP + phosphate + H(+)</text>
        <dbReference type="Rhea" id="RHEA:13065"/>
        <dbReference type="ChEBI" id="CHEBI:15377"/>
        <dbReference type="ChEBI" id="CHEBI:15378"/>
        <dbReference type="ChEBI" id="CHEBI:30616"/>
        <dbReference type="ChEBI" id="CHEBI:43474"/>
        <dbReference type="ChEBI" id="CHEBI:456216"/>
        <dbReference type="EC" id="5.6.2.3"/>
    </reaction>
</comment>
<dbReference type="Gene3D" id="3.40.50.300">
    <property type="entry name" value="P-loop containing nucleotide triphosphate hydrolases"/>
    <property type="match status" value="2"/>
</dbReference>
<dbReference type="InterPro" id="IPR050534">
    <property type="entry name" value="Coronavir_polyprotein_1ab"/>
</dbReference>
<dbReference type="GO" id="GO:0009338">
    <property type="term" value="C:exodeoxyribonuclease V complex"/>
    <property type="evidence" value="ECO:0007669"/>
    <property type="project" value="TreeGrafter"/>
</dbReference>
<evidence type="ECO:0000256" key="1">
    <source>
        <dbReference type="ARBA" id="ARBA00022741"/>
    </source>
</evidence>
<dbReference type="Pfam" id="PF14490">
    <property type="entry name" value="HHH_RecD2"/>
    <property type="match status" value="1"/>
</dbReference>
<dbReference type="InterPro" id="IPR027785">
    <property type="entry name" value="UvrD-like_helicase_C"/>
</dbReference>
<evidence type="ECO:0000259" key="5">
    <source>
        <dbReference type="SMART" id="SM00382"/>
    </source>
</evidence>
<dbReference type="Proteomes" id="UP000234239">
    <property type="component" value="Unassembled WGS sequence"/>
</dbReference>
<dbReference type="Pfam" id="PF23139">
    <property type="entry name" value="OB_YrrC"/>
    <property type="match status" value="1"/>
</dbReference>
<dbReference type="InterPro" id="IPR003593">
    <property type="entry name" value="AAA+_ATPase"/>
</dbReference>
<sequence length="817" mass="91381">MSQTEDLDYIIGEIQAVFFENPTNYYKVMQISVEETNTMYSEKKIVVTGNFVSVQEGTAYQFNGHLVEHAKYGLQFQVQSFEPVKITSKNGLVRYFSSSQFPGIGKTLASRIVEVLGSQAIDVILAEPERLKEVKGLSKKLRTMLVELIQEDQGSQRVMMQLSEWGFSSSLAARIYEKYRDQAVEVIEENPYQLVREIEGFGFKRADQLAAKMDLAYDSPKRLAGALNYCLYEICYRSGNTYVEADQLVQVATDQVNLGLYQDRVPAQAVQDTLDQMLEEGLLICPEASTRVALPHLFLQEETIARRLTDMIASPLGQDLDQEAIDRAIDQVEIEWNLKYGHAQKQAIKEALQSKFYVLTGGPGTGKTTVLKGIVAVYARLKNLSLAEEDYLEDSYPIALAAPTGRAAKRMSEVIGLPASTLHRLLGLTKDESDEGVEGIGQMLEADLLIVDELSMVDTWLAYQLLESIPPYMQVIFVGDEDQLPSVGPGQVLADILRAQVAPARELDEIFRQSDDSSITELAHQIKQGLLSPDLTRQHADRSFIKAQSAQIAEIVAQIAERAVAKDYLLRDVQVLAPMYKGEAGIDHINEVLQERLNPNPDNRRREVVYFEKIFRVGDKVLQLQNQAEKNVFNGDMGEIVAIFFAKETASKADEIVVAFDEVEVTYTRTDWKQLTLAYCTSIHKAQGSEFPIVILPLVHQHQRMLKRNLVYTAITRAKQSLIMCGEEAAFAHAIQHQGASRQTQLYDFLLIRAGKESPASQKEAIESEHKQPPREAASKAEAPDLDQGPKRLTPDLVASQAIDPMIGMDGLSPYDF</sequence>
<keyword evidence="3 7" id="KW-0347">Helicase</keyword>
<dbReference type="SUPFAM" id="SSF52540">
    <property type="entry name" value="P-loop containing nucleoside triphosphate hydrolases"/>
    <property type="match status" value="2"/>
</dbReference>
<dbReference type="PANTHER" id="PTHR43788:SF6">
    <property type="entry name" value="DNA HELICASE B"/>
    <property type="match status" value="1"/>
</dbReference>
<dbReference type="KEGG" id="asan:AWM72_00765"/>
<dbReference type="Gene3D" id="2.30.30.940">
    <property type="match status" value="1"/>
</dbReference>
<keyword evidence="3" id="KW-0413">Isomerase</keyword>
<dbReference type="GO" id="GO:0005524">
    <property type="term" value="F:ATP binding"/>
    <property type="evidence" value="ECO:0007669"/>
    <property type="project" value="UniProtKB-UniRule"/>
</dbReference>
<dbReference type="EMBL" id="CP014160">
    <property type="protein sequence ID" value="AMB93401.1"/>
    <property type="molecule type" value="Genomic_DNA"/>
</dbReference>
<dbReference type="EC" id="5.6.2.3" evidence="3"/>
<dbReference type="Pfam" id="PF14520">
    <property type="entry name" value="HHH_5"/>
    <property type="match status" value="1"/>
</dbReference>
<dbReference type="Pfam" id="PF18335">
    <property type="entry name" value="SH3_13"/>
    <property type="match status" value="1"/>
</dbReference>
<feature type="domain" description="AAA+ ATPase" evidence="5">
    <location>
        <begin position="353"/>
        <end position="515"/>
    </location>
</feature>
<dbReference type="SUPFAM" id="SSF47781">
    <property type="entry name" value="RuvA domain 2-like"/>
    <property type="match status" value="1"/>
</dbReference>
<evidence type="ECO:0000313" key="7">
    <source>
        <dbReference type="EMBL" id="PKZ22990.1"/>
    </source>
</evidence>
<dbReference type="AlphaFoldDB" id="A0A120I903"/>
<dbReference type="NCBIfam" id="TIGR01448">
    <property type="entry name" value="recD_rel"/>
    <property type="match status" value="1"/>
</dbReference>
<dbReference type="InterPro" id="IPR027417">
    <property type="entry name" value="P-loop_NTPase"/>
</dbReference>
<keyword evidence="2 3" id="KW-0067">ATP-binding</keyword>
<keyword evidence="3" id="KW-0378">Hydrolase</keyword>
<feature type="binding site" evidence="3">
    <location>
        <begin position="364"/>
        <end position="368"/>
    </location>
    <ligand>
        <name>ATP</name>
        <dbReference type="ChEBI" id="CHEBI:30616"/>
    </ligand>
</feature>
<accession>A0A120I903</accession>
<dbReference type="Pfam" id="PF13604">
    <property type="entry name" value="AAA_30"/>
    <property type="match status" value="1"/>
</dbReference>
<reference evidence="7 9" key="3">
    <citation type="submission" date="2017-12" db="EMBL/GenBank/DDBJ databases">
        <title>Phylogenetic diversity of female urinary microbiome.</title>
        <authorList>
            <person name="Thomas-White K."/>
            <person name="Wolfe A.J."/>
        </authorList>
    </citation>
    <scope>NUCLEOTIDE SEQUENCE [LARGE SCALE GENOMIC DNA]</scope>
    <source>
        <strain evidence="7 9">UMB0139</strain>
    </source>
</reference>
<dbReference type="GO" id="GO:0006310">
    <property type="term" value="P:DNA recombination"/>
    <property type="evidence" value="ECO:0007669"/>
    <property type="project" value="InterPro"/>
</dbReference>
<dbReference type="GeneID" id="92902603"/>
<dbReference type="Gene3D" id="1.10.10.2220">
    <property type="match status" value="1"/>
</dbReference>
<dbReference type="InterPro" id="IPR029493">
    <property type="entry name" value="RecD2-like_HHH"/>
</dbReference>
<dbReference type="CDD" id="cd18809">
    <property type="entry name" value="SF1_C_RecD"/>
    <property type="match status" value="1"/>
</dbReference>
<dbReference type="InterPro" id="IPR055446">
    <property type="entry name" value="RecD2_N_OB"/>
</dbReference>
<keyword evidence="1 3" id="KW-0547">Nucleotide-binding</keyword>
<dbReference type="Proteomes" id="UP000069912">
    <property type="component" value="Chromosome"/>
</dbReference>
<dbReference type="GO" id="GO:0003677">
    <property type="term" value="F:DNA binding"/>
    <property type="evidence" value="ECO:0007669"/>
    <property type="project" value="UniProtKB-UniRule"/>
</dbReference>
<comment type="function">
    <text evidence="3">DNA-dependent ATPase and ATP-dependent 5'-3' DNA helicase. Has no activity on blunt DNA or DNA with 3'-overhangs, requires at least 10 bases of 5'-ssDNA for helicase activity.</text>
</comment>
<dbReference type="SMART" id="SM00382">
    <property type="entry name" value="AAA"/>
    <property type="match status" value="1"/>
</dbReference>
<dbReference type="InterPro" id="IPR006345">
    <property type="entry name" value="RecD2"/>
</dbReference>
<feature type="region of interest" description="Disordered" evidence="4">
    <location>
        <begin position="758"/>
        <end position="800"/>
    </location>
</feature>
<dbReference type="RefSeq" id="WP_067971754.1">
    <property type="nucleotide sequence ID" value="NZ_CAJHKM010000003.1"/>
</dbReference>
<organism evidence="6 8">
    <name type="scientific">Aerococcus sanguinicola</name>
    <dbReference type="NCBI Taxonomy" id="119206"/>
    <lineage>
        <taxon>Bacteria</taxon>
        <taxon>Bacillati</taxon>
        <taxon>Bacillota</taxon>
        <taxon>Bacilli</taxon>
        <taxon>Lactobacillales</taxon>
        <taxon>Aerococcaceae</taxon>
        <taxon>Aerococcus</taxon>
    </lineage>
</organism>
<evidence type="ECO:0000256" key="4">
    <source>
        <dbReference type="SAM" id="MobiDB-lite"/>
    </source>
</evidence>
<comment type="similarity">
    <text evidence="3">Belongs to the RecD family. RecD2 subfamily.</text>
</comment>